<dbReference type="Pfam" id="PF12883">
    <property type="entry name" value="DUF3828"/>
    <property type="match status" value="1"/>
</dbReference>
<gene>
    <name evidence="4" type="ORF">I2492_01480</name>
    <name evidence="3" type="ORF">I2493_01480</name>
</gene>
<organism evidence="4 5">
    <name type="scientific">Limnobaculum xujianqingii</name>
    <dbReference type="NCBI Taxonomy" id="2738837"/>
    <lineage>
        <taxon>Bacteria</taxon>
        <taxon>Pseudomonadati</taxon>
        <taxon>Pseudomonadota</taxon>
        <taxon>Gammaproteobacteria</taxon>
        <taxon>Enterobacterales</taxon>
        <taxon>Budviciaceae</taxon>
        <taxon>Limnobaculum</taxon>
    </lineage>
</organism>
<name>A0A9D7FVR1_9GAMM</name>
<evidence type="ECO:0000313" key="3">
    <source>
        <dbReference type="EMBL" id="MBK5071686.1"/>
    </source>
</evidence>
<dbReference type="EMBL" id="JADRCQ010000001">
    <property type="protein sequence ID" value="MBK5071686.1"/>
    <property type="molecule type" value="Genomic_DNA"/>
</dbReference>
<evidence type="ECO:0000313" key="4">
    <source>
        <dbReference type="EMBL" id="MBK5174995.1"/>
    </source>
</evidence>
<protein>
    <submittedName>
        <fullName evidence="4">DUF3828 domain-containing protein</fullName>
    </submittedName>
</protein>
<evidence type="ECO:0000313" key="5">
    <source>
        <dbReference type="Proteomes" id="UP000807542"/>
    </source>
</evidence>
<dbReference type="Gene3D" id="3.10.450.50">
    <property type="match status" value="1"/>
</dbReference>
<sequence>MLRKIVLLILLLSTPTVWQSTLATEQTVEKQATPQQQVTAFYQWYMTNIERLPSADPEDQKTFEKYISQETLNLLNKINNSEDPLDADYYLSAQDYGDDWGTEIEILRESINGTNAEVDIRLGKANDFQQTLYISLRLEHNVWKIHRIQDKVTDIDLSAWDEPK</sequence>
<dbReference type="RefSeq" id="WP_228396997.1">
    <property type="nucleotide sequence ID" value="NZ_JADRCP010000001.1"/>
</dbReference>
<feature type="domain" description="DUF3828" evidence="2">
    <location>
        <begin position="34"/>
        <end position="151"/>
    </location>
</feature>
<feature type="signal peptide" evidence="1">
    <location>
        <begin position="1"/>
        <end position="19"/>
    </location>
</feature>
<accession>A0A9D7FVR1</accession>
<dbReference type="AlphaFoldDB" id="A0A9D7FVR1"/>
<evidence type="ECO:0000256" key="1">
    <source>
        <dbReference type="SAM" id="SignalP"/>
    </source>
</evidence>
<dbReference type="EMBL" id="JADRCP010000001">
    <property type="protein sequence ID" value="MBK5174995.1"/>
    <property type="molecule type" value="Genomic_DNA"/>
</dbReference>
<keyword evidence="1" id="KW-0732">Signal</keyword>
<dbReference type="Proteomes" id="UP000807542">
    <property type="component" value="Unassembled WGS sequence"/>
</dbReference>
<evidence type="ECO:0000313" key="6">
    <source>
        <dbReference type="Proteomes" id="UP001296969"/>
    </source>
</evidence>
<feature type="chain" id="PRO_5038410582" evidence="1">
    <location>
        <begin position="20"/>
        <end position="164"/>
    </location>
</feature>
<dbReference type="InterPro" id="IPR024289">
    <property type="entry name" value="DUF3828"/>
</dbReference>
<keyword evidence="6" id="KW-1185">Reference proteome</keyword>
<proteinExistence type="predicted"/>
<reference evidence="4 6" key="1">
    <citation type="submission" date="2020-11" db="EMBL/GenBank/DDBJ databases">
        <title>Insectihabitans protaetiae gen. nov. sp. nov. and Insectihabitans allomyrinae sp. nov., isolated from larvae of Protaetia brevitarsis seulensis and Allomyrina dichotoma, respectively.</title>
        <authorList>
            <person name="Lee S.D."/>
            <person name="Byeon Y.-S."/>
            <person name="Kim S.-M."/>
            <person name="Yang H.L."/>
            <person name="Kim I.S."/>
        </authorList>
    </citation>
    <scope>NUCLEOTIDE SEQUENCE</scope>
    <source>
        <strain evidence="4">CWB-B4</strain>
        <strain evidence="3 6">CWB-B43</strain>
    </source>
</reference>
<evidence type="ECO:0000259" key="2">
    <source>
        <dbReference type="Pfam" id="PF12883"/>
    </source>
</evidence>
<dbReference type="Proteomes" id="UP001296969">
    <property type="component" value="Unassembled WGS sequence"/>
</dbReference>
<comment type="caution">
    <text evidence="4">The sequence shown here is derived from an EMBL/GenBank/DDBJ whole genome shotgun (WGS) entry which is preliminary data.</text>
</comment>